<proteinExistence type="predicted"/>
<comment type="caution">
    <text evidence="1">The sequence shown here is derived from an EMBL/GenBank/DDBJ whole genome shotgun (WGS) entry which is preliminary data.</text>
</comment>
<dbReference type="OrthoDB" id="2316065at2"/>
<name>A0A1C0YV93_9BACL</name>
<reference evidence="1 2" key="1">
    <citation type="submission" date="2016-07" db="EMBL/GenBank/DDBJ databases">
        <title>Caryophanon latum genome sequencing.</title>
        <authorList>
            <person name="Verma A."/>
            <person name="Pal Y."/>
            <person name="Krishnamurthi S."/>
        </authorList>
    </citation>
    <scope>NUCLEOTIDE SEQUENCE [LARGE SCALE GENOMIC DNA]</scope>
    <source>
        <strain evidence="1 2">DSM 14151</strain>
    </source>
</reference>
<sequence length="135" mass="16048">MRKGEYTNFLKDAEQCLKTHYNLFYTIIPKVLDEWDRIKTGFGTRQYPHCHKIEGKQRELVLEVYKELYNYELGEEVSLYQLSFTGANRLIVIYGAAKETIKPIFIDHHHQIYPSIKHNQKDLSSYNYCIVCSHK</sequence>
<keyword evidence="2" id="KW-1185">Reference proteome</keyword>
<protein>
    <submittedName>
        <fullName evidence="1">Uncharacterized protein</fullName>
    </submittedName>
</protein>
<dbReference type="EMBL" id="MATO01000031">
    <property type="protein sequence ID" value="OCS91068.1"/>
    <property type="molecule type" value="Genomic_DNA"/>
</dbReference>
<dbReference type="AlphaFoldDB" id="A0A1C0YV93"/>
<dbReference type="RefSeq" id="WP_066463746.1">
    <property type="nucleotide sequence ID" value="NZ_MATO01000031.1"/>
</dbReference>
<evidence type="ECO:0000313" key="2">
    <source>
        <dbReference type="Proteomes" id="UP000093482"/>
    </source>
</evidence>
<organism evidence="1 2">
    <name type="scientific">Caryophanon latum</name>
    <dbReference type="NCBI Taxonomy" id="33977"/>
    <lineage>
        <taxon>Bacteria</taxon>
        <taxon>Bacillati</taxon>
        <taxon>Bacillota</taxon>
        <taxon>Bacilli</taxon>
        <taxon>Bacillales</taxon>
        <taxon>Caryophanaceae</taxon>
        <taxon>Caryophanon</taxon>
    </lineage>
</organism>
<gene>
    <name evidence="1" type="ORF">A6K76_10005</name>
</gene>
<dbReference type="Proteomes" id="UP000093482">
    <property type="component" value="Unassembled WGS sequence"/>
</dbReference>
<accession>A0A1C0YV93</accession>
<evidence type="ECO:0000313" key="1">
    <source>
        <dbReference type="EMBL" id="OCS91068.1"/>
    </source>
</evidence>